<evidence type="ECO:0000256" key="1">
    <source>
        <dbReference type="SAM" id="MobiDB-lite"/>
    </source>
</evidence>
<evidence type="ECO:0000259" key="3">
    <source>
        <dbReference type="Pfam" id="PF22932"/>
    </source>
</evidence>
<protein>
    <recommendedName>
        <fullName evidence="6">DUF569 domain-containing protein</fullName>
    </recommendedName>
</protein>
<feature type="compositionally biased region" description="Low complexity" evidence="1">
    <location>
        <begin position="231"/>
        <end position="251"/>
    </location>
</feature>
<name>A0ABD3GI67_9MARC</name>
<feature type="compositionally biased region" description="Low complexity" evidence="1">
    <location>
        <begin position="269"/>
        <end position="279"/>
    </location>
</feature>
<accession>A0ABD3GI67</accession>
<dbReference type="InterPro" id="IPR008999">
    <property type="entry name" value="Actin-crosslinking"/>
</dbReference>
<reference evidence="4 5" key="1">
    <citation type="submission" date="2024-09" db="EMBL/GenBank/DDBJ databases">
        <title>Chromosome-scale assembly of Riccia sorocarpa.</title>
        <authorList>
            <person name="Paukszto L."/>
        </authorList>
    </citation>
    <scope>NUCLEOTIDE SEQUENCE [LARGE SCALE GENOMIC DNA]</scope>
    <source>
        <strain evidence="4">LP-2024</strain>
        <tissue evidence="4">Aerial parts of the thallus</tissue>
    </source>
</reference>
<dbReference type="AlphaFoldDB" id="A0ABD3GI67"/>
<feature type="compositionally biased region" description="Low complexity" evidence="1">
    <location>
        <begin position="287"/>
        <end position="298"/>
    </location>
</feature>
<dbReference type="Gene3D" id="2.80.10.50">
    <property type="match status" value="1"/>
</dbReference>
<dbReference type="InterPro" id="IPR007679">
    <property type="entry name" value="DUF569"/>
</dbReference>
<feature type="domain" description="DUF569" evidence="3">
    <location>
        <begin position="321"/>
        <end position="400"/>
    </location>
</feature>
<dbReference type="EMBL" id="JBJQOH010000008">
    <property type="protein sequence ID" value="KAL3676849.1"/>
    <property type="molecule type" value="Genomic_DNA"/>
</dbReference>
<evidence type="ECO:0000259" key="2">
    <source>
        <dbReference type="Pfam" id="PF04601"/>
    </source>
</evidence>
<comment type="caution">
    <text evidence="4">The sequence shown here is derived from an EMBL/GenBank/DDBJ whole genome shotgun (WGS) entry which is preliminary data.</text>
</comment>
<dbReference type="PANTHER" id="PTHR31205">
    <property type="entry name" value="ACTIN CROSS-LINKING PROTEIN (DUF569)"/>
    <property type="match status" value="1"/>
</dbReference>
<keyword evidence="5" id="KW-1185">Reference proteome</keyword>
<organism evidence="4 5">
    <name type="scientific">Riccia sorocarpa</name>
    <dbReference type="NCBI Taxonomy" id="122646"/>
    <lineage>
        <taxon>Eukaryota</taxon>
        <taxon>Viridiplantae</taxon>
        <taxon>Streptophyta</taxon>
        <taxon>Embryophyta</taxon>
        <taxon>Marchantiophyta</taxon>
        <taxon>Marchantiopsida</taxon>
        <taxon>Marchantiidae</taxon>
        <taxon>Marchantiales</taxon>
        <taxon>Ricciaceae</taxon>
        <taxon>Riccia</taxon>
    </lineage>
</organism>
<dbReference type="Pfam" id="PF04601">
    <property type="entry name" value="DUF569"/>
    <property type="match status" value="1"/>
</dbReference>
<gene>
    <name evidence="4" type="ORF">R1sor_026797</name>
</gene>
<proteinExistence type="predicted"/>
<evidence type="ECO:0000313" key="4">
    <source>
        <dbReference type="EMBL" id="KAL3676849.1"/>
    </source>
</evidence>
<evidence type="ECO:0008006" key="6">
    <source>
        <dbReference type="Google" id="ProtNLM"/>
    </source>
</evidence>
<feature type="domain" description="DUF569" evidence="2">
    <location>
        <begin position="6"/>
        <end position="152"/>
    </location>
</feature>
<sequence>MFCIRMEFFEKAKTVRLKSVHGKYLWANDHSYKVFQCKEPNNVSAQWRVEREPDSKVIRLKSCYNTYLTATDELFLLGMTGKKVVHSKPSRLDAAVEWEPIRENSRQIKLMSYDGKFLRANRTDKTATYPWKNSITHDCPTRRQKHQEYLLWEVETVWEKTTSSVSNESSEKLASAHKPYVPSPNGSSVSNGGSHPSHVRHRNEVGTSVLYGMLRLLLSPDLPATPPRAYNRPSNRSSDSDGSSQRSESPEILSTPHKPYVSTGNRRTSSSSSVSPSDSISDDDVSNRSTSANSSPSPHKAYVSPIQQSRPVAYSAPKAEGRTIYYTLADSIEQASYVNDDSEWLTFSFRGHSLSALKKELQKLLEIDEEILLCARQQAGTFQLKLPTLPPNNADMHIIVAKASSSSTAKSGANVVSAKNGSEQSDGGVNDKVKAYCSRGSTPCKCLLRARHILA</sequence>
<dbReference type="InterPro" id="IPR054726">
    <property type="entry name" value="Ubiq_DUF569-assoc"/>
</dbReference>
<dbReference type="CDD" id="cd23340">
    <property type="entry name" value="beta-trefoil_FSCN_ACP-like"/>
    <property type="match status" value="1"/>
</dbReference>
<feature type="region of interest" description="Disordered" evidence="1">
    <location>
        <begin position="164"/>
        <end position="200"/>
    </location>
</feature>
<feature type="compositionally biased region" description="Low complexity" evidence="1">
    <location>
        <begin position="183"/>
        <end position="196"/>
    </location>
</feature>
<dbReference type="Pfam" id="PF22932">
    <property type="entry name" value="Ubiq_DUF_assoc"/>
    <property type="match status" value="1"/>
</dbReference>
<evidence type="ECO:0000313" key="5">
    <source>
        <dbReference type="Proteomes" id="UP001633002"/>
    </source>
</evidence>
<feature type="region of interest" description="Disordered" evidence="1">
    <location>
        <begin position="223"/>
        <end position="308"/>
    </location>
</feature>
<dbReference type="SUPFAM" id="SSF50405">
    <property type="entry name" value="Actin-crosslinking proteins"/>
    <property type="match status" value="1"/>
</dbReference>
<dbReference type="PANTHER" id="PTHR31205:SF69">
    <property type="entry name" value="ACTIN CROSS-LINKING PROTEIN (DUF569)"/>
    <property type="match status" value="1"/>
</dbReference>
<dbReference type="Proteomes" id="UP001633002">
    <property type="component" value="Unassembled WGS sequence"/>
</dbReference>